<keyword evidence="5" id="KW-1185">Reference proteome</keyword>
<protein>
    <submittedName>
        <fullName evidence="4">Cytidine deaminase</fullName>
        <ecNumber evidence="4">3.5.4.5</ecNumber>
    </submittedName>
</protein>
<dbReference type="GO" id="GO:0005829">
    <property type="term" value="C:cytosol"/>
    <property type="evidence" value="ECO:0007669"/>
    <property type="project" value="TreeGrafter"/>
</dbReference>
<evidence type="ECO:0000259" key="3">
    <source>
        <dbReference type="PROSITE" id="PS51747"/>
    </source>
</evidence>
<keyword evidence="4" id="KW-0378">Hydrolase</keyword>
<reference evidence="4 5" key="1">
    <citation type="submission" date="2019-11" db="EMBL/GenBank/DDBJ databases">
        <authorList>
            <person name="He Y."/>
        </authorList>
    </citation>
    <scope>NUCLEOTIDE SEQUENCE [LARGE SCALE GENOMIC DNA]</scope>
    <source>
        <strain evidence="4 5">SCSIO 58843</strain>
    </source>
</reference>
<dbReference type="GO" id="GO:0055086">
    <property type="term" value="P:nucleobase-containing small molecule metabolic process"/>
    <property type="evidence" value="ECO:0007669"/>
    <property type="project" value="UniProtKB-ARBA"/>
</dbReference>
<dbReference type="InterPro" id="IPR002125">
    <property type="entry name" value="CMP_dCMP_dom"/>
</dbReference>
<dbReference type="GO" id="GO:0072527">
    <property type="term" value="P:pyrimidine-containing compound metabolic process"/>
    <property type="evidence" value="ECO:0007669"/>
    <property type="project" value="UniProtKB-ARBA"/>
</dbReference>
<dbReference type="PANTHER" id="PTHR11644">
    <property type="entry name" value="CYTIDINE DEAMINASE"/>
    <property type="match status" value="1"/>
</dbReference>
<dbReference type="EMBL" id="CP045851">
    <property type="protein sequence ID" value="QGG95423.1"/>
    <property type="molecule type" value="Genomic_DNA"/>
</dbReference>
<dbReference type="KEGG" id="atq:GH723_10120"/>
<dbReference type="CDD" id="cd01283">
    <property type="entry name" value="cytidine_deaminase"/>
    <property type="match status" value="1"/>
</dbReference>
<feature type="region of interest" description="Disordered" evidence="2">
    <location>
        <begin position="105"/>
        <end position="130"/>
    </location>
</feature>
<evidence type="ECO:0000313" key="5">
    <source>
        <dbReference type="Proteomes" id="UP000334019"/>
    </source>
</evidence>
<feature type="domain" description="CMP/dCMP-type deaminase" evidence="3">
    <location>
        <begin position="2"/>
        <end position="130"/>
    </location>
</feature>
<organism evidence="4 5">
    <name type="scientific">Actinomarinicola tropica</name>
    <dbReference type="NCBI Taxonomy" id="2789776"/>
    <lineage>
        <taxon>Bacteria</taxon>
        <taxon>Bacillati</taxon>
        <taxon>Actinomycetota</taxon>
        <taxon>Acidimicrobiia</taxon>
        <taxon>Acidimicrobiales</taxon>
        <taxon>Iamiaceae</taxon>
        <taxon>Actinomarinicola</taxon>
    </lineage>
</organism>
<dbReference type="PROSITE" id="PS51747">
    <property type="entry name" value="CYT_DCMP_DEAMINASES_2"/>
    <property type="match status" value="1"/>
</dbReference>
<sequence length="130" mass="13323">MAADDALIAAAAQARERAYAPYSGFRMGAAVRTDAGEVLTGALVENVSLGLAMCAERAALFASVAAGARPERLVLVAPRTDGRITMPCGACLQVALELGGPDLEVTAATPEGDEESATLRDLLPRGPRKG</sequence>
<dbReference type="AlphaFoldDB" id="A0A5Q2RHZ0"/>
<dbReference type="RefSeq" id="WP_153759530.1">
    <property type="nucleotide sequence ID" value="NZ_CP045851.1"/>
</dbReference>
<comment type="similarity">
    <text evidence="1">Belongs to the cytidine and deoxycytidylate deaminase family.</text>
</comment>
<dbReference type="InterPro" id="IPR050202">
    <property type="entry name" value="Cyt/Deoxycyt_deaminase"/>
</dbReference>
<dbReference type="GO" id="GO:0004126">
    <property type="term" value="F:cytidine deaminase activity"/>
    <property type="evidence" value="ECO:0007669"/>
    <property type="project" value="UniProtKB-EC"/>
</dbReference>
<evidence type="ECO:0000313" key="4">
    <source>
        <dbReference type="EMBL" id="QGG95423.1"/>
    </source>
</evidence>
<dbReference type="InterPro" id="IPR016193">
    <property type="entry name" value="Cytidine_deaminase-like"/>
</dbReference>
<evidence type="ECO:0000256" key="2">
    <source>
        <dbReference type="SAM" id="MobiDB-lite"/>
    </source>
</evidence>
<evidence type="ECO:0000256" key="1">
    <source>
        <dbReference type="ARBA" id="ARBA00006576"/>
    </source>
</evidence>
<dbReference type="Proteomes" id="UP000334019">
    <property type="component" value="Chromosome"/>
</dbReference>
<dbReference type="Pfam" id="PF00383">
    <property type="entry name" value="dCMP_cyt_deam_1"/>
    <property type="match status" value="1"/>
</dbReference>
<accession>A0A5Q2RHZ0</accession>
<dbReference type="Gene3D" id="3.40.140.10">
    <property type="entry name" value="Cytidine Deaminase, domain 2"/>
    <property type="match status" value="1"/>
</dbReference>
<name>A0A5Q2RHZ0_9ACTN</name>
<dbReference type="PANTHER" id="PTHR11644:SF2">
    <property type="entry name" value="CYTIDINE DEAMINASE"/>
    <property type="match status" value="1"/>
</dbReference>
<dbReference type="NCBIfam" id="NF004064">
    <property type="entry name" value="PRK05578.1"/>
    <property type="match status" value="1"/>
</dbReference>
<dbReference type="SUPFAM" id="SSF53927">
    <property type="entry name" value="Cytidine deaminase-like"/>
    <property type="match status" value="1"/>
</dbReference>
<dbReference type="GO" id="GO:0008270">
    <property type="term" value="F:zinc ion binding"/>
    <property type="evidence" value="ECO:0007669"/>
    <property type="project" value="TreeGrafter"/>
</dbReference>
<dbReference type="EC" id="3.5.4.5" evidence="4"/>
<gene>
    <name evidence="4" type="ORF">GH723_10120</name>
</gene>
<proteinExistence type="inferred from homology"/>